<evidence type="ECO:0000259" key="13">
    <source>
        <dbReference type="Pfam" id="PF07885"/>
    </source>
</evidence>
<evidence type="ECO:0000256" key="8">
    <source>
        <dbReference type="ARBA" id="ARBA00023065"/>
    </source>
</evidence>
<keyword evidence="16" id="KW-1185">Reference proteome</keyword>
<keyword evidence="5 11" id="KW-0851">Voltage-gated channel</keyword>
<dbReference type="Gene3D" id="2.60.40.1400">
    <property type="entry name" value="G protein-activated inward rectifier potassium channel 1"/>
    <property type="match status" value="2"/>
</dbReference>
<dbReference type="Pfam" id="PF07885">
    <property type="entry name" value="Ion_trans_2"/>
    <property type="match status" value="2"/>
</dbReference>
<comment type="caution">
    <text evidence="15">The sequence shown here is derived from an EMBL/GenBank/DDBJ whole genome shotgun (WGS) entry which is preliminary data.</text>
</comment>
<keyword evidence="10 11" id="KW-0407">Ion channel</keyword>
<dbReference type="GO" id="GO:0034702">
    <property type="term" value="C:monoatomic ion channel complex"/>
    <property type="evidence" value="ECO:0007669"/>
    <property type="project" value="UniProtKB-KW"/>
</dbReference>
<protein>
    <recommendedName>
        <fullName evidence="17">Inward rectifier potassium channel C-terminal domain-containing protein</fullName>
    </recommendedName>
</protein>
<evidence type="ECO:0000256" key="9">
    <source>
        <dbReference type="ARBA" id="ARBA00023136"/>
    </source>
</evidence>
<dbReference type="GO" id="GO:1990573">
    <property type="term" value="P:potassium ion import across plasma membrane"/>
    <property type="evidence" value="ECO:0007669"/>
    <property type="project" value="TreeGrafter"/>
</dbReference>
<evidence type="ECO:0000256" key="3">
    <source>
        <dbReference type="ARBA" id="ARBA00022538"/>
    </source>
</evidence>
<dbReference type="InterPro" id="IPR013099">
    <property type="entry name" value="K_chnl_dom"/>
</dbReference>
<keyword evidence="4 11" id="KW-0812">Transmembrane</keyword>
<dbReference type="PANTHER" id="PTHR11767:SF102">
    <property type="entry name" value="INWARDLY RECTIFYING POTASSIUM CHANNEL 1, ISOFORM F"/>
    <property type="match status" value="1"/>
</dbReference>
<evidence type="ECO:0000313" key="16">
    <source>
        <dbReference type="Proteomes" id="UP000481153"/>
    </source>
</evidence>
<dbReference type="SUPFAM" id="SSF81296">
    <property type="entry name" value="E set domains"/>
    <property type="match status" value="2"/>
</dbReference>
<keyword evidence="6 11" id="KW-0630">Potassium</keyword>
<keyword evidence="8 11" id="KW-0406">Ion transport</keyword>
<feature type="transmembrane region" description="Helical" evidence="12">
    <location>
        <begin position="385"/>
        <end position="404"/>
    </location>
</feature>
<evidence type="ECO:0000256" key="1">
    <source>
        <dbReference type="ARBA" id="ARBA00004141"/>
    </source>
</evidence>
<dbReference type="SUPFAM" id="SSF81324">
    <property type="entry name" value="Voltage-gated potassium channels"/>
    <property type="match status" value="2"/>
</dbReference>
<feature type="transmembrane region" description="Helical" evidence="12">
    <location>
        <begin position="24"/>
        <end position="55"/>
    </location>
</feature>
<dbReference type="Gene3D" id="1.10.287.70">
    <property type="match status" value="2"/>
</dbReference>
<evidence type="ECO:0000259" key="14">
    <source>
        <dbReference type="Pfam" id="PF17655"/>
    </source>
</evidence>
<dbReference type="GO" id="GO:0034765">
    <property type="term" value="P:regulation of monoatomic ion transmembrane transport"/>
    <property type="evidence" value="ECO:0007669"/>
    <property type="project" value="TreeGrafter"/>
</dbReference>
<keyword evidence="3 11" id="KW-0633">Potassium transport</keyword>
<evidence type="ECO:0000313" key="15">
    <source>
        <dbReference type="EMBL" id="KAF0723358.1"/>
    </source>
</evidence>
<dbReference type="InterPro" id="IPR041647">
    <property type="entry name" value="IRK_C"/>
</dbReference>
<name>A0A6G0W949_9STRA</name>
<feature type="transmembrane region" description="Helical" evidence="12">
    <location>
        <begin position="457"/>
        <end position="479"/>
    </location>
</feature>
<evidence type="ECO:0000256" key="7">
    <source>
        <dbReference type="ARBA" id="ARBA00022989"/>
    </source>
</evidence>
<comment type="subcellular location">
    <subcellularLocation>
        <location evidence="1 11">Membrane</location>
        <topology evidence="1 11">Multi-pass membrane protein</topology>
    </subcellularLocation>
</comment>
<keyword evidence="7 12" id="KW-1133">Transmembrane helix</keyword>
<organism evidence="15 16">
    <name type="scientific">Aphanomyces euteiches</name>
    <dbReference type="NCBI Taxonomy" id="100861"/>
    <lineage>
        <taxon>Eukaryota</taxon>
        <taxon>Sar</taxon>
        <taxon>Stramenopiles</taxon>
        <taxon>Oomycota</taxon>
        <taxon>Saprolegniomycetes</taxon>
        <taxon>Saprolegniales</taxon>
        <taxon>Verrucalvaceae</taxon>
        <taxon>Aphanomyces</taxon>
    </lineage>
</organism>
<dbReference type="PANTHER" id="PTHR11767">
    <property type="entry name" value="INWARD RECTIFIER POTASSIUM CHANNEL"/>
    <property type="match status" value="1"/>
</dbReference>
<feature type="domain" description="Inward rectifier potassium channel C-terminal" evidence="14">
    <location>
        <begin position="155"/>
        <end position="285"/>
    </location>
</feature>
<evidence type="ECO:0008006" key="17">
    <source>
        <dbReference type="Google" id="ProtNLM"/>
    </source>
</evidence>
<keyword evidence="9 12" id="KW-0472">Membrane</keyword>
<accession>A0A6G0W949</accession>
<dbReference type="InterPro" id="IPR013518">
    <property type="entry name" value="K_chnl_inward-rec_Kir_cyto"/>
</dbReference>
<feature type="domain" description="Inward rectifier potassium channel C-terminal" evidence="14">
    <location>
        <begin position="489"/>
        <end position="634"/>
    </location>
</feature>
<evidence type="ECO:0000256" key="12">
    <source>
        <dbReference type="SAM" id="Phobius"/>
    </source>
</evidence>
<dbReference type="VEuPathDB" id="FungiDB:AeMF1_004766"/>
<dbReference type="AlphaFoldDB" id="A0A6G0W949"/>
<proteinExistence type="inferred from homology"/>
<gene>
    <name evidence="15" type="ORF">Ae201684_017700</name>
</gene>
<dbReference type="InterPro" id="IPR014756">
    <property type="entry name" value="Ig_E-set"/>
</dbReference>
<dbReference type="GO" id="GO:0005242">
    <property type="term" value="F:inward rectifier potassium channel activity"/>
    <property type="evidence" value="ECO:0007669"/>
    <property type="project" value="InterPro"/>
</dbReference>
<feature type="domain" description="Potassium channel" evidence="13">
    <location>
        <begin position="395"/>
        <end position="476"/>
    </location>
</feature>
<dbReference type="Pfam" id="PF17655">
    <property type="entry name" value="IRK_C"/>
    <property type="match status" value="2"/>
</dbReference>
<feature type="domain" description="Potassium channel" evidence="13">
    <location>
        <begin position="45"/>
        <end position="115"/>
    </location>
</feature>
<dbReference type="InterPro" id="IPR016449">
    <property type="entry name" value="K_chnl_inward-rec_Kir"/>
</dbReference>
<dbReference type="EMBL" id="VJMJ01000309">
    <property type="protein sequence ID" value="KAF0723358.1"/>
    <property type="molecule type" value="Genomic_DNA"/>
</dbReference>
<evidence type="ECO:0000256" key="10">
    <source>
        <dbReference type="ARBA" id="ARBA00023303"/>
    </source>
</evidence>
<comment type="similarity">
    <text evidence="11">Belongs to the inward rectifier-type potassium channel (TC 1.A.2.1) family.</text>
</comment>
<evidence type="ECO:0000256" key="4">
    <source>
        <dbReference type="ARBA" id="ARBA00022692"/>
    </source>
</evidence>
<dbReference type="Proteomes" id="UP000481153">
    <property type="component" value="Unassembled WGS sequence"/>
</dbReference>
<feature type="transmembrane region" description="Helical" evidence="12">
    <location>
        <begin position="93"/>
        <end position="114"/>
    </location>
</feature>
<dbReference type="GO" id="GO:0005886">
    <property type="term" value="C:plasma membrane"/>
    <property type="evidence" value="ECO:0007669"/>
    <property type="project" value="TreeGrafter"/>
</dbReference>
<sequence length="636" mass="71360">MTSQAFRKPIRGINAKPRALYKDLVYILLNLTWIRLTLVLVAFYFGVTLIFAILFDYVCEEPDSFSDTFHYSYQAFSTIGFGIVYPRTRCGNYVLVTELLVSMLAIPAMTGLVFSKFSLNQVKLAVSRIGVLHRGYKPNIDALIFRVANASYARNLHQDLLLNVSVSLELFCVEATDPARPPVLRRYRLALQQSDLIMLRLAMHVVHIVDTSSPLHRLLNSSNANFTVQLTVQGVESNRHATVVDQRLYSSQDILDGYTFDPMVYPQANDNWEIDFSRLNAVSAIVPEAVPSPATTSVAATHEIHAIHMHNASFRRSNSEPRKPPTLNRLESQFLAHAQPLIRLGDLEEEYAISRAGLIPSTKIHATNPPHVFQYVYHHLLHMKWVVILVGLVTIVLAFALFFGSLHCIKYHSGLYVATDLEQVLSPFELSFFLSMHTLSTVGLGDVAPANHDHFHNALVVLEAIVGISLMAIVTGLAWSKFALPQAHIQFSSSLLATHVHGQPCLVFRAVNTRHMGDIAACEFKLGALFEDRHGQRTMHDLPLVQPMWPSLNIPVTLVHVIDSASPLARYSLDELNHARLLILAVVSGFDTTFCETVFARQMYTEFERDQVFDDVVHLTSSGFTIDWDKIHSTPL</sequence>
<evidence type="ECO:0000256" key="11">
    <source>
        <dbReference type="RuleBase" id="RU003822"/>
    </source>
</evidence>
<reference evidence="15 16" key="1">
    <citation type="submission" date="2019-07" db="EMBL/GenBank/DDBJ databases">
        <title>Genomics analysis of Aphanomyces spp. identifies a new class of oomycete effector associated with host adaptation.</title>
        <authorList>
            <person name="Gaulin E."/>
        </authorList>
    </citation>
    <scope>NUCLEOTIDE SEQUENCE [LARGE SCALE GENOMIC DNA]</scope>
    <source>
        <strain evidence="15 16">ATCC 201684</strain>
    </source>
</reference>
<evidence type="ECO:0000256" key="2">
    <source>
        <dbReference type="ARBA" id="ARBA00022448"/>
    </source>
</evidence>
<evidence type="ECO:0000256" key="6">
    <source>
        <dbReference type="ARBA" id="ARBA00022958"/>
    </source>
</evidence>
<keyword evidence="2 11" id="KW-0813">Transport</keyword>
<evidence type="ECO:0000256" key="5">
    <source>
        <dbReference type="ARBA" id="ARBA00022882"/>
    </source>
</evidence>